<dbReference type="InterPro" id="IPR002469">
    <property type="entry name" value="Peptidase_S9B_N"/>
</dbReference>
<evidence type="ECO:0000313" key="7">
    <source>
        <dbReference type="Proteomes" id="UP000472260"/>
    </source>
</evidence>
<reference evidence="6" key="2">
    <citation type="submission" date="2025-09" db="UniProtKB">
        <authorList>
            <consortium name="Ensembl"/>
        </authorList>
    </citation>
    <scope>IDENTIFICATION</scope>
</reference>
<gene>
    <name evidence="6" type="primary">LOC107660281</name>
</gene>
<evidence type="ECO:0000256" key="1">
    <source>
        <dbReference type="ARBA" id="ARBA00004401"/>
    </source>
</evidence>
<dbReference type="Gene3D" id="2.140.10.30">
    <property type="entry name" value="Dipeptidylpeptidase IV, N-terminal domain"/>
    <property type="match status" value="1"/>
</dbReference>
<evidence type="ECO:0000256" key="3">
    <source>
        <dbReference type="SAM" id="Phobius"/>
    </source>
</evidence>
<dbReference type="InterPro" id="IPR050278">
    <property type="entry name" value="Serine_Prot_S9B/DPPIV"/>
</dbReference>
<reference evidence="6" key="1">
    <citation type="submission" date="2025-08" db="UniProtKB">
        <authorList>
            <consortium name="Ensembl"/>
        </authorList>
    </citation>
    <scope>IDENTIFICATION</scope>
</reference>
<dbReference type="Pfam" id="PF00930">
    <property type="entry name" value="DPPIV_N"/>
    <property type="match status" value="1"/>
</dbReference>
<keyword evidence="3" id="KW-1133">Transmembrane helix</keyword>
<feature type="domain" description="Dipeptidylpeptidase IV N-terminal" evidence="5">
    <location>
        <begin position="1"/>
        <end position="336"/>
    </location>
</feature>
<comment type="subcellular location">
    <subcellularLocation>
        <location evidence="1">Cell membrane</location>
        <topology evidence="1">Single-pass type II membrane protein</topology>
    </subcellularLocation>
</comment>
<evidence type="ECO:0000259" key="4">
    <source>
        <dbReference type="Pfam" id="PF00326"/>
    </source>
</evidence>
<feature type="transmembrane region" description="Helical" evidence="3">
    <location>
        <begin position="7"/>
        <end position="35"/>
    </location>
</feature>
<name>A0A671Q6V1_9TELE</name>
<keyword evidence="3" id="KW-0812">Transmembrane</keyword>
<keyword evidence="2" id="KW-0325">Glycoprotein</keyword>
<organism evidence="6 7">
    <name type="scientific">Sinocyclocheilus anshuiensis</name>
    <dbReference type="NCBI Taxonomy" id="1608454"/>
    <lineage>
        <taxon>Eukaryota</taxon>
        <taxon>Metazoa</taxon>
        <taxon>Chordata</taxon>
        <taxon>Craniata</taxon>
        <taxon>Vertebrata</taxon>
        <taxon>Euteleostomi</taxon>
        <taxon>Actinopterygii</taxon>
        <taxon>Neopterygii</taxon>
        <taxon>Teleostei</taxon>
        <taxon>Ostariophysi</taxon>
        <taxon>Cypriniformes</taxon>
        <taxon>Cyprinidae</taxon>
        <taxon>Cyprininae</taxon>
        <taxon>Sinocyclocheilus</taxon>
    </lineage>
</organism>
<protein>
    <submittedName>
        <fullName evidence="6">Inactive dipeptidyl peptidase 10-like</fullName>
    </submittedName>
</protein>
<dbReference type="InterPro" id="IPR001375">
    <property type="entry name" value="Peptidase_S9_cat"/>
</dbReference>
<dbReference type="PANTHER" id="PTHR11731:SF21">
    <property type="entry name" value="INACTIVE DIPEPTIDYL PEPTIDASE 10"/>
    <property type="match status" value="1"/>
</dbReference>
<dbReference type="GO" id="GO:1901379">
    <property type="term" value="P:regulation of potassium ion transmembrane transport"/>
    <property type="evidence" value="ECO:0007669"/>
    <property type="project" value="TreeGrafter"/>
</dbReference>
<proteinExistence type="predicted"/>
<dbReference type="GO" id="GO:0006508">
    <property type="term" value="P:proteolysis"/>
    <property type="evidence" value="ECO:0007669"/>
    <property type="project" value="InterPro"/>
</dbReference>
<dbReference type="InterPro" id="IPR029058">
    <property type="entry name" value="AB_hydrolase_fold"/>
</dbReference>
<dbReference type="Gene3D" id="3.40.50.1820">
    <property type="entry name" value="alpha/beta hydrolase"/>
    <property type="match status" value="1"/>
</dbReference>
<keyword evidence="7" id="KW-1185">Reference proteome</keyword>
<accession>A0A671Q6V1</accession>
<dbReference type="SUPFAM" id="SSF82171">
    <property type="entry name" value="DPP6 N-terminal domain-like"/>
    <property type="match status" value="1"/>
</dbReference>
<dbReference type="FunFam" id="3.40.50.1820:FF:000003">
    <property type="entry name" value="Dipeptidyl peptidase 4"/>
    <property type="match status" value="1"/>
</dbReference>
<sequence>HSFTASYIIYSIHTSMIEILNIFCVCVCVCVWVYIFENNIYYQSDVRSNSLRLTSSGKEGVIYNGIADWLYEEEVLHTHVAHWWSPDGERLAFLVLNDSLVPNMALPTFTGSTYPKGKQYPYPKAGKPNPMVKLFVVNLYGPTHTLELTPPDELKLREHYVVMVKWISKTKTAVRWLNRAQNVSILTVCDSTTGACIKETSEVWLSKQNQEPFFSRDGSRFFLTVPVKQGGRGDFHHVAMFTSQARVDQNEVRHLTSGNWEVTQILAYDENSQSIYFLSTEGSSTRRQLFSVSTVGLFPWRCLTCELNKAHCTFFSAIFSPTNQHVLLHCKGMKTNYYLLPHDMKHTLMPLKIFDRTSVYSSCVFAELPLKVAYPPDFSESRTYALLLMIDTAPGGQQVNDRYSLDWDSVLVSSDNVIVARLDGRGSGFQGQKVLQEVHRRLGSVELQDQLAAVEYLLKLPYIDRTRIGVFGRGYGGYISLLLIKSTESLFKCAGAIESDLSLSASAFSERYLGFPLQDDNRYQFSSVLQNPQGFRDQTLMLLHATADANVHFQHTAELIKNLVKVGVNYTLQIYPDEGHFLSKSSDRHMASTLSSYFRSCLQEEVLSISEEEEEEEE</sequence>
<dbReference type="Pfam" id="PF00326">
    <property type="entry name" value="Peptidase_S9"/>
    <property type="match status" value="1"/>
</dbReference>
<evidence type="ECO:0000313" key="6">
    <source>
        <dbReference type="Ensembl" id="ENSSANP00000067344.1"/>
    </source>
</evidence>
<keyword evidence="3" id="KW-0472">Membrane</keyword>
<dbReference type="GO" id="GO:0015459">
    <property type="term" value="F:potassium channel regulator activity"/>
    <property type="evidence" value="ECO:0007669"/>
    <property type="project" value="TreeGrafter"/>
</dbReference>
<dbReference type="PANTHER" id="PTHR11731">
    <property type="entry name" value="PROTEASE FAMILY S9B,C DIPEPTIDYL-PEPTIDASE IV-RELATED"/>
    <property type="match status" value="1"/>
</dbReference>
<dbReference type="GO" id="GO:0008076">
    <property type="term" value="C:voltage-gated potassium channel complex"/>
    <property type="evidence" value="ECO:0007669"/>
    <property type="project" value="TreeGrafter"/>
</dbReference>
<feature type="domain" description="Peptidase S9 prolyl oligopeptidase catalytic" evidence="4">
    <location>
        <begin position="404"/>
        <end position="603"/>
    </location>
</feature>
<dbReference type="SUPFAM" id="SSF53474">
    <property type="entry name" value="alpha/beta-Hydrolases"/>
    <property type="match status" value="1"/>
</dbReference>
<dbReference type="GO" id="GO:0008236">
    <property type="term" value="F:serine-type peptidase activity"/>
    <property type="evidence" value="ECO:0007669"/>
    <property type="project" value="InterPro"/>
</dbReference>
<dbReference type="Proteomes" id="UP000472260">
    <property type="component" value="Unassembled WGS sequence"/>
</dbReference>
<dbReference type="Ensembl" id="ENSSANT00000071572.1">
    <property type="protein sequence ID" value="ENSSANP00000067344.1"/>
    <property type="gene ID" value="ENSSANG00000033438.1"/>
</dbReference>
<evidence type="ECO:0000256" key="2">
    <source>
        <dbReference type="ARBA" id="ARBA00023180"/>
    </source>
</evidence>
<evidence type="ECO:0000259" key="5">
    <source>
        <dbReference type="Pfam" id="PF00930"/>
    </source>
</evidence>
<dbReference type="AlphaFoldDB" id="A0A671Q6V1"/>